<comment type="pathway">
    <text evidence="2">Amino-acid biosynthesis; L-isoleucine biosynthesis; L-isoleucine from 2-oxobutanoate: step 4/4.</text>
</comment>
<protein>
    <recommendedName>
        <fullName evidence="7">Probable branched-chain-amino-acid aminotransferase</fullName>
        <ecNumber evidence="6">2.6.1.42</ecNumber>
    </recommendedName>
</protein>
<evidence type="ECO:0000256" key="6">
    <source>
        <dbReference type="ARBA" id="ARBA00013053"/>
    </source>
</evidence>
<comment type="catalytic activity">
    <reaction evidence="10">
        <text>L-isoleucine + 2-oxoglutarate = (S)-3-methyl-2-oxopentanoate + L-glutamate</text>
        <dbReference type="Rhea" id="RHEA:24801"/>
        <dbReference type="ChEBI" id="CHEBI:16810"/>
        <dbReference type="ChEBI" id="CHEBI:29985"/>
        <dbReference type="ChEBI" id="CHEBI:35146"/>
        <dbReference type="ChEBI" id="CHEBI:58045"/>
        <dbReference type="EC" id="2.6.1.42"/>
    </reaction>
</comment>
<dbReference type="PATRIC" id="fig|1768241.3.peg.1287"/>
<gene>
    <name evidence="12" type="ORF">TRIHO_12320</name>
</gene>
<evidence type="ECO:0000256" key="9">
    <source>
        <dbReference type="ARBA" id="ARBA00048212"/>
    </source>
</evidence>
<comment type="pathway">
    <text evidence="4">Amino-acid biosynthesis; L-leucine biosynthesis; L-leucine from 3-methyl-2-oxobutanoate: step 4/4.</text>
</comment>
<dbReference type="Gene3D" id="3.20.10.10">
    <property type="entry name" value="D-amino Acid Aminotransferase, subunit A, domain 2"/>
    <property type="match status" value="1"/>
</dbReference>
<evidence type="ECO:0000313" key="13">
    <source>
        <dbReference type="Proteomes" id="UP000068382"/>
    </source>
</evidence>
<dbReference type="GO" id="GO:0009082">
    <property type="term" value="P:branched-chain amino acid biosynthetic process"/>
    <property type="evidence" value="ECO:0007669"/>
    <property type="project" value="UniProtKB-KW"/>
</dbReference>
<evidence type="ECO:0000256" key="4">
    <source>
        <dbReference type="ARBA" id="ARBA00005072"/>
    </source>
</evidence>
<comment type="catalytic activity">
    <reaction evidence="9">
        <text>L-valine + 2-oxoglutarate = 3-methyl-2-oxobutanoate + L-glutamate</text>
        <dbReference type="Rhea" id="RHEA:24813"/>
        <dbReference type="ChEBI" id="CHEBI:11851"/>
        <dbReference type="ChEBI" id="CHEBI:16810"/>
        <dbReference type="ChEBI" id="CHEBI:29985"/>
        <dbReference type="ChEBI" id="CHEBI:57762"/>
        <dbReference type="EC" id="2.6.1.42"/>
    </reaction>
</comment>
<dbReference type="InterPro" id="IPR043131">
    <property type="entry name" value="BCAT-like_N"/>
</dbReference>
<comment type="caution">
    <text evidence="12">The sequence shown here is derived from an EMBL/GenBank/DDBJ whole genome shotgun (WGS) entry which is preliminary data.</text>
</comment>
<dbReference type="InterPro" id="IPR001544">
    <property type="entry name" value="Aminotrans_IV"/>
</dbReference>
<keyword evidence="8" id="KW-0100">Branched-chain amino acid biosynthesis</keyword>
<sequence length="224" mass="24204">MENPLCAGDDPDFRLIETFAYAPVLAGQNSSDKGVARLRLHLARLSRSAAAFGIPFDPNGVARLLAGLRGQEMLRCRLTLSATGTLELTTSAMPEAASSWVFAIAAERLDQADPYLRHKTTRRARYDRARAHLPQGLQELVFLNERDELCEGTITNIAVTTCDGVGLTPPLASGCLPGVFRQSLLDRGALREAVLTLTDLQTARDVHLMNAVRGKIPAILQAAG</sequence>
<dbReference type="InterPro" id="IPR043132">
    <property type="entry name" value="BCAT-like_C"/>
</dbReference>
<evidence type="ECO:0000256" key="3">
    <source>
        <dbReference type="ARBA" id="ARBA00004931"/>
    </source>
</evidence>
<evidence type="ECO:0000256" key="5">
    <source>
        <dbReference type="ARBA" id="ARBA00009320"/>
    </source>
</evidence>
<dbReference type="Gene3D" id="3.30.470.10">
    <property type="match status" value="1"/>
</dbReference>
<dbReference type="RefSeq" id="WP_068241368.1">
    <property type="nucleotide sequence ID" value="NZ_LPUY01000040.1"/>
</dbReference>
<keyword evidence="13" id="KW-1185">Reference proteome</keyword>
<name>A0A132BZZ1_9RHOB</name>
<evidence type="ECO:0000256" key="11">
    <source>
        <dbReference type="ARBA" id="ARBA00049229"/>
    </source>
</evidence>
<dbReference type="InterPro" id="IPR050571">
    <property type="entry name" value="Class-IV_PLP-Dep_Aminotrnsfr"/>
</dbReference>
<dbReference type="PANTHER" id="PTHR42743:SF11">
    <property type="entry name" value="AMINODEOXYCHORISMATE LYASE"/>
    <property type="match status" value="1"/>
</dbReference>
<evidence type="ECO:0000256" key="7">
    <source>
        <dbReference type="ARBA" id="ARBA00014472"/>
    </source>
</evidence>
<dbReference type="Proteomes" id="UP000068382">
    <property type="component" value="Unassembled WGS sequence"/>
</dbReference>
<evidence type="ECO:0000256" key="2">
    <source>
        <dbReference type="ARBA" id="ARBA00004824"/>
    </source>
</evidence>
<dbReference type="NCBIfam" id="NF005729">
    <property type="entry name" value="PRK07546.1-3"/>
    <property type="match status" value="1"/>
</dbReference>
<keyword evidence="8" id="KW-0028">Amino-acid biosynthesis</keyword>
<accession>A0A132BZZ1</accession>
<dbReference type="PANTHER" id="PTHR42743">
    <property type="entry name" value="AMINO-ACID AMINOTRANSFERASE"/>
    <property type="match status" value="1"/>
</dbReference>
<proteinExistence type="inferred from homology"/>
<dbReference type="GO" id="GO:0004084">
    <property type="term" value="F:branched-chain-amino-acid transaminase activity"/>
    <property type="evidence" value="ECO:0007669"/>
    <property type="project" value="UniProtKB-EC"/>
</dbReference>
<comment type="pathway">
    <text evidence="3">Amino-acid biosynthesis; L-valine biosynthesis; L-valine from pyruvate: step 4/4.</text>
</comment>
<evidence type="ECO:0000256" key="10">
    <source>
        <dbReference type="ARBA" id="ARBA00048798"/>
    </source>
</evidence>
<dbReference type="Pfam" id="PF01063">
    <property type="entry name" value="Aminotran_4"/>
    <property type="match status" value="1"/>
</dbReference>
<evidence type="ECO:0000256" key="1">
    <source>
        <dbReference type="ARBA" id="ARBA00003109"/>
    </source>
</evidence>
<dbReference type="InterPro" id="IPR036038">
    <property type="entry name" value="Aminotransferase-like"/>
</dbReference>
<evidence type="ECO:0000256" key="8">
    <source>
        <dbReference type="ARBA" id="ARBA00023304"/>
    </source>
</evidence>
<comment type="catalytic activity">
    <reaction evidence="11">
        <text>L-leucine + 2-oxoglutarate = 4-methyl-2-oxopentanoate + L-glutamate</text>
        <dbReference type="Rhea" id="RHEA:18321"/>
        <dbReference type="ChEBI" id="CHEBI:16810"/>
        <dbReference type="ChEBI" id="CHEBI:17865"/>
        <dbReference type="ChEBI" id="CHEBI:29985"/>
        <dbReference type="ChEBI" id="CHEBI:57427"/>
        <dbReference type="EC" id="2.6.1.42"/>
    </reaction>
</comment>
<evidence type="ECO:0000313" key="12">
    <source>
        <dbReference type="EMBL" id="KUP93911.1"/>
    </source>
</evidence>
<comment type="function">
    <text evidence="1">Acts on leucine, isoleucine and valine.</text>
</comment>
<reference evidence="12 13" key="1">
    <citation type="submission" date="2015-12" db="EMBL/GenBank/DDBJ databases">
        <title>Genome sequence of the marine Rhodobacteraceae strain O3.65, Candidatus Tritonibacter horizontis.</title>
        <authorList>
            <person name="Poehlein A."/>
            <person name="Giebel H.A."/>
            <person name="Voget S."/>
            <person name="Brinkhoff T."/>
        </authorList>
    </citation>
    <scope>NUCLEOTIDE SEQUENCE [LARGE SCALE GENOMIC DNA]</scope>
    <source>
        <strain evidence="12 13">O3.65</strain>
    </source>
</reference>
<dbReference type="AlphaFoldDB" id="A0A132BZZ1"/>
<comment type="similarity">
    <text evidence="5">Belongs to the class-IV pyridoxal-phosphate-dependent aminotransferase family.</text>
</comment>
<organism evidence="12 13">
    <name type="scientific">Tritonibacter horizontis</name>
    <dbReference type="NCBI Taxonomy" id="1768241"/>
    <lineage>
        <taxon>Bacteria</taxon>
        <taxon>Pseudomonadati</taxon>
        <taxon>Pseudomonadota</taxon>
        <taxon>Alphaproteobacteria</taxon>
        <taxon>Rhodobacterales</taxon>
        <taxon>Paracoccaceae</taxon>
        <taxon>Tritonibacter</taxon>
    </lineage>
</organism>
<dbReference type="EMBL" id="LPUY01000040">
    <property type="protein sequence ID" value="KUP93911.1"/>
    <property type="molecule type" value="Genomic_DNA"/>
</dbReference>
<dbReference type="OrthoDB" id="9809239at2"/>
<dbReference type="EC" id="2.6.1.42" evidence="6"/>
<dbReference type="SUPFAM" id="SSF56752">
    <property type="entry name" value="D-aminoacid aminotransferase-like PLP-dependent enzymes"/>
    <property type="match status" value="1"/>
</dbReference>